<feature type="transmembrane region" description="Helical" evidence="1">
    <location>
        <begin position="6"/>
        <end position="23"/>
    </location>
</feature>
<proteinExistence type="predicted"/>
<organism evidence="2 3">
    <name type="scientific">Massilia soli</name>
    <dbReference type="NCBI Taxonomy" id="2792854"/>
    <lineage>
        <taxon>Bacteria</taxon>
        <taxon>Pseudomonadati</taxon>
        <taxon>Pseudomonadota</taxon>
        <taxon>Betaproteobacteria</taxon>
        <taxon>Burkholderiales</taxon>
        <taxon>Oxalobacteraceae</taxon>
        <taxon>Telluria group</taxon>
        <taxon>Massilia</taxon>
    </lineage>
</organism>
<evidence type="ECO:0000313" key="2">
    <source>
        <dbReference type="EMBL" id="MBZ2208593.1"/>
    </source>
</evidence>
<evidence type="ECO:0000256" key="1">
    <source>
        <dbReference type="SAM" id="Phobius"/>
    </source>
</evidence>
<gene>
    <name evidence="2" type="ORF">I4X03_015110</name>
</gene>
<dbReference type="RefSeq" id="WP_223469079.1">
    <property type="nucleotide sequence ID" value="NZ_JAFBIL020000006.1"/>
</dbReference>
<reference evidence="2 3" key="1">
    <citation type="submission" date="2021-01" db="EMBL/GenBank/DDBJ databases">
        <authorList>
            <person name="Ruan W."/>
            <person name="Khan S.A."/>
            <person name="Jeon C.O."/>
        </authorList>
    </citation>
    <scope>NUCLEOTIDE SEQUENCE [LARGE SCALE GENOMIC DNA]</scope>
    <source>
        <strain evidence="2 3">R798</strain>
    </source>
</reference>
<keyword evidence="1" id="KW-0472">Membrane</keyword>
<reference evidence="2 3" key="2">
    <citation type="submission" date="2021-08" db="EMBL/GenBank/DDBJ databases">
        <title>Massilia sp. R798.</title>
        <authorList>
            <person name="Baek J.H."/>
            <person name="Jung H.S."/>
            <person name="Kim K.R."/>
            <person name="Jeon C.O."/>
        </authorList>
    </citation>
    <scope>NUCLEOTIDE SEQUENCE [LARGE SCALE GENOMIC DNA]</scope>
    <source>
        <strain evidence="2 3">R798</strain>
    </source>
</reference>
<keyword evidence="1" id="KW-0812">Transmembrane</keyword>
<comment type="caution">
    <text evidence="2">The sequence shown here is derived from an EMBL/GenBank/DDBJ whole genome shotgun (WGS) entry which is preliminary data.</text>
</comment>
<sequence>MSMQYFVWLGVALVVAIGGVMILQRRKSDNASHVPDMQSLKCSPISEVAQTSVVKPFETKQSLPHAIVLGENAQRPGIRIAPLSDGERYRAAKTLPTESGLGTRLSAGLQAVPALLVEEGHRGKHLMEVVINGELVRAKDGESLRAFSVGADNKISEHAKLFETNNLQNVVNAAAVWQIASVVVAQKHLADISAKLDSIRESVQVVVAFLDEERRAKVTGTFKYLERAIRAIAKGELSPAMRIELESCERELLQIQDHLQNEFKRHFEQTIEHKEFAGTGDLEKKVVNKYEKLRVLAMDLRLTLKTRALAWHVASLFPGEPGLKQVRMEELLRDADEIEGWIDSIDVSAKHDSTRFNSFWNKEETLNIRRTNIREAAQALATDLRDVTSQAKAEVSVAHASLLTHDEPIYLVFEVENGHIGEFRVAEPIARTA</sequence>
<name>A0ABS7SRL7_9BURK</name>
<keyword evidence="3" id="KW-1185">Reference proteome</keyword>
<dbReference type="EMBL" id="JAFBIL020000006">
    <property type="protein sequence ID" value="MBZ2208593.1"/>
    <property type="molecule type" value="Genomic_DNA"/>
</dbReference>
<accession>A0ABS7SRL7</accession>
<keyword evidence="1" id="KW-1133">Transmembrane helix</keyword>
<protein>
    <submittedName>
        <fullName evidence="2">Uncharacterized protein</fullName>
    </submittedName>
</protein>
<evidence type="ECO:0000313" key="3">
    <source>
        <dbReference type="Proteomes" id="UP000809349"/>
    </source>
</evidence>
<dbReference type="Proteomes" id="UP000809349">
    <property type="component" value="Unassembled WGS sequence"/>
</dbReference>